<comment type="caution">
    <text evidence="14">The sequence shown here is derived from an EMBL/GenBank/DDBJ whole genome shotgun (WGS) entry which is preliminary data.</text>
</comment>
<evidence type="ECO:0000256" key="6">
    <source>
        <dbReference type="ARBA" id="ARBA00023015"/>
    </source>
</evidence>
<sequence>MTDHDQTNETRQEWNDVHALSGAYAVDALDDLERARFESHLRNCPDCREEVDGLREAAAFLAVDPVEPPARLRADILAGIEAIRPLPPVVAPEPQSEPDDGRRRWLTTGAPLLVAAALVLVALATTAWLRPWADDESTPLTATERVLTADDADRFVQRFDDGSRATVVVSRSEGRAVVLTEDMAPAPEGKDYQLWLQDPSGDIDPAGLMPDQADATVLLEGDASDATWAGITVEPDGGSPQPTTDPIAEFVLDA</sequence>
<keyword evidence="6" id="KW-0805">Transcription regulation</keyword>
<feature type="transmembrane region" description="Helical" evidence="11">
    <location>
        <begin position="110"/>
        <end position="129"/>
    </location>
</feature>
<proteinExistence type="predicted"/>
<organism evidence="14 15">
    <name type="scientific">Nocardioides antri</name>
    <dbReference type="NCBI Taxonomy" id="2607659"/>
    <lineage>
        <taxon>Bacteria</taxon>
        <taxon>Bacillati</taxon>
        <taxon>Actinomycetota</taxon>
        <taxon>Actinomycetes</taxon>
        <taxon>Propionibacteriales</taxon>
        <taxon>Nocardioidaceae</taxon>
        <taxon>Nocardioides</taxon>
    </lineage>
</organism>
<name>A0A5B1LUE6_9ACTN</name>
<evidence type="ECO:0000256" key="5">
    <source>
        <dbReference type="ARBA" id="ARBA00022989"/>
    </source>
</evidence>
<dbReference type="GO" id="GO:0016989">
    <property type="term" value="F:sigma factor antagonist activity"/>
    <property type="evidence" value="ECO:0007669"/>
    <property type="project" value="TreeGrafter"/>
</dbReference>
<dbReference type="GO" id="GO:0005886">
    <property type="term" value="C:plasma membrane"/>
    <property type="evidence" value="ECO:0007669"/>
    <property type="project" value="UniProtKB-SubCell"/>
</dbReference>
<dbReference type="AlphaFoldDB" id="A0A5B1LUE6"/>
<evidence type="ECO:0000256" key="2">
    <source>
        <dbReference type="ARBA" id="ARBA00004236"/>
    </source>
</evidence>
<gene>
    <name evidence="14" type="ORF">F0U47_19995</name>
</gene>
<dbReference type="InterPro" id="IPR018764">
    <property type="entry name" value="RskA_C"/>
</dbReference>
<dbReference type="GO" id="GO:0006417">
    <property type="term" value="P:regulation of translation"/>
    <property type="evidence" value="ECO:0007669"/>
    <property type="project" value="TreeGrafter"/>
</dbReference>
<dbReference type="RefSeq" id="WP_149752258.1">
    <property type="nucleotide sequence ID" value="NZ_VUJW01000016.1"/>
</dbReference>
<reference evidence="14 15" key="2">
    <citation type="submission" date="2019-09" db="EMBL/GenBank/DDBJ databases">
        <authorList>
            <person name="Jin C."/>
        </authorList>
    </citation>
    <scope>NUCLEOTIDE SEQUENCE [LARGE SCALE GENOMIC DNA]</scope>
    <source>
        <strain evidence="14 15">BN140041</strain>
    </source>
</reference>
<evidence type="ECO:0000256" key="10">
    <source>
        <dbReference type="ARBA" id="ARBA00030803"/>
    </source>
</evidence>
<feature type="domain" description="Putative zinc-finger" evidence="13">
    <location>
        <begin position="16"/>
        <end position="48"/>
    </location>
</feature>
<dbReference type="InterPro" id="IPR041916">
    <property type="entry name" value="Anti_sigma_zinc_sf"/>
</dbReference>
<dbReference type="InterPro" id="IPR051474">
    <property type="entry name" value="Anti-sigma-K/W_factor"/>
</dbReference>
<keyword evidence="5 11" id="KW-1133">Transmembrane helix</keyword>
<dbReference type="Proteomes" id="UP000324351">
    <property type="component" value="Unassembled WGS sequence"/>
</dbReference>
<keyword evidence="4 11" id="KW-0812">Transmembrane</keyword>
<evidence type="ECO:0000256" key="4">
    <source>
        <dbReference type="ARBA" id="ARBA00022692"/>
    </source>
</evidence>
<dbReference type="Pfam" id="PF13490">
    <property type="entry name" value="zf-HC2"/>
    <property type="match status" value="1"/>
</dbReference>
<feature type="domain" description="Anti-sigma K factor RskA C-terminal" evidence="12">
    <location>
        <begin position="113"/>
        <end position="247"/>
    </location>
</feature>
<evidence type="ECO:0000256" key="7">
    <source>
        <dbReference type="ARBA" id="ARBA00023136"/>
    </source>
</evidence>
<evidence type="ECO:0000256" key="9">
    <source>
        <dbReference type="ARBA" id="ARBA00029829"/>
    </source>
</evidence>
<evidence type="ECO:0000256" key="3">
    <source>
        <dbReference type="ARBA" id="ARBA00022475"/>
    </source>
</evidence>
<keyword evidence="3" id="KW-1003">Cell membrane</keyword>
<evidence type="ECO:0000313" key="14">
    <source>
        <dbReference type="EMBL" id="KAA1424054.1"/>
    </source>
</evidence>
<accession>A0A5B1LUE6</accession>
<keyword evidence="7 11" id="KW-0472">Membrane</keyword>
<keyword evidence="15" id="KW-1185">Reference proteome</keyword>
<evidence type="ECO:0000259" key="13">
    <source>
        <dbReference type="Pfam" id="PF13490"/>
    </source>
</evidence>
<dbReference type="PANTHER" id="PTHR37461:SF1">
    <property type="entry name" value="ANTI-SIGMA-K FACTOR RSKA"/>
    <property type="match status" value="1"/>
</dbReference>
<dbReference type="PANTHER" id="PTHR37461">
    <property type="entry name" value="ANTI-SIGMA-K FACTOR RSKA"/>
    <property type="match status" value="1"/>
</dbReference>
<dbReference type="Pfam" id="PF10099">
    <property type="entry name" value="RskA_C"/>
    <property type="match status" value="1"/>
</dbReference>
<evidence type="ECO:0000256" key="8">
    <source>
        <dbReference type="ARBA" id="ARBA00023163"/>
    </source>
</evidence>
<dbReference type="InterPro" id="IPR027383">
    <property type="entry name" value="Znf_put"/>
</dbReference>
<comment type="subcellular location">
    <subcellularLocation>
        <location evidence="2">Cell membrane</location>
    </subcellularLocation>
    <subcellularLocation>
        <location evidence="1">Membrane</location>
        <topology evidence="1">Single-pass membrane protein</topology>
    </subcellularLocation>
</comment>
<dbReference type="EMBL" id="VUJW01000016">
    <property type="protein sequence ID" value="KAA1424054.1"/>
    <property type="molecule type" value="Genomic_DNA"/>
</dbReference>
<keyword evidence="8" id="KW-0804">Transcription</keyword>
<evidence type="ECO:0000256" key="11">
    <source>
        <dbReference type="SAM" id="Phobius"/>
    </source>
</evidence>
<protein>
    <recommendedName>
        <fullName evidence="10">Regulator of SigK</fullName>
    </recommendedName>
    <alternativeName>
        <fullName evidence="9">Sigma-K anti-sigma factor RskA</fullName>
    </alternativeName>
</protein>
<evidence type="ECO:0000259" key="12">
    <source>
        <dbReference type="Pfam" id="PF10099"/>
    </source>
</evidence>
<dbReference type="Gene3D" id="1.10.10.1320">
    <property type="entry name" value="Anti-sigma factor, zinc-finger domain"/>
    <property type="match status" value="1"/>
</dbReference>
<reference evidence="14 15" key="1">
    <citation type="submission" date="2019-09" db="EMBL/GenBank/DDBJ databases">
        <title>Nocardioides panacisoli sp. nov., isolated from the soil of a ginseng field.</title>
        <authorList>
            <person name="Cho C."/>
        </authorList>
    </citation>
    <scope>NUCLEOTIDE SEQUENCE [LARGE SCALE GENOMIC DNA]</scope>
    <source>
        <strain evidence="14 15">BN140041</strain>
    </source>
</reference>
<evidence type="ECO:0000256" key="1">
    <source>
        <dbReference type="ARBA" id="ARBA00004167"/>
    </source>
</evidence>
<evidence type="ECO:0000313" key="15">
    <source>
        <dbReference type="Proteomes" id="UP000324351"/>
    </source>
</evidence>